<protein>
    <submittedName>
        <fullName evidence="1">Uncharacterized protein</fullName>
    </submittedName>
</protein>
<evidence type="ECO:0000313" key="1">
    <source>
        <dbReference type="EMBL" id="KKM64810.1"/>
    </source>
</evidence>
<accession>A0A0F9LKN8</accession>
<dbReference type="EMBL" id="LAZR01010831">
    <property type="protein sequence ID" value="KKM64810.1"/>
    <property type="molecule type" value="Genomic_DNA"/>
</dbReference>
<dbReference type="AlphaFoldDB" id="A0A0F9LKN8"/>
<organism evidence="1">
    <name type="scientific">marine sediment metagenome</name>
    <dbReference type="NCBI Taxonomy" id="412755"/>
    <lineage>
        <taxon>unclassified sequences</taxon>
        <taxon>metagenomes</taxon>
        <taxon>ecological metagenomes</taxon>
    </lineage>
</organism>
<gene>
    <name evidence="1" type="ORF">LCGC14_1497620</name>
</gene>
<reference evidence="1" key="1">
    <citation type="journal article" date="2015" name="Nature">
        <title>Complex archaea that bridge the gap between prokaryotes and eukaryotes.</title>
        <authorList>
            <person name="Spang A."/>
            <person name="Saw J.H."/>
            <person name="Jorgensen S.L."/>
            <person name="Zaremba-Niedzwiedzka K."/>
            <person name="Martijn J."/>
            <person name="Lind A.E."/>
            <person name="van Eijk R."/>
            <person name="Schleper C."/>
            <person name="Guy L."/>
            <person name="Ettema T.J."/>
        </authorList>
    </citation>
    <scope>NUCLEOTIDE SEQUENCE</scope>
</reference>
<comment type="caution">
    <text evidence="1">The sequence shown here is derived from an EMBL/GenBank/DDBJ whole genome shotgun (WGS) entry which is preliminary data.</text>
</comment>
<sequence>MIDQDLFDLIERLRDFNIAIVERTMYEYTVRDQEISDMNQPPIKFKPYSLKPAGLFTDVYGYFINSLNRTFVLFLEIEPETVGDSVRYYDMNIHPKCEACLILLIGAFETYLADKFDDLRRKLKIYEDLGDIKFHNKKDVKRAFRSINIKLLSYNDEREPERKDQIEWEDRIRYLWNKFFADDIGYVDIRHEITHTYLPGLNKYGEPMFIDKQLIKNCLLDIAEIIFKFEEKINLKHEDLIKLRNWDSTTIQL</sequence>
<name>A0A0F9LKN8_9ZZZZ</name>
<proteinExistence type="predicted"/>